<dbReference type="GO" id="GO:0042956">
    <property type="term" value="P:maltodextrin transmembrane transport"/>
    <property type="evidence" value="ECO:0007669"/>
    <property type="project" value="TreeGrafter"/>
</dbReference>
<organism evidence="5 6">
    <name type="scientific">Actinospica durhamensis</name>
    <dbReference type="NCBI Taxonomy" id="1508375"/>
    <lineage>
        <taxon>Bacteria</taxon>
        <taxon>Bacillati</taxon>
        <taxon>Actinomycetota</taxon>
        <taxon>Actinomycetes</taxon>
        <taxon>Catenulisporales</taxon>
        <taxon>Actinospicaceae</taxon>
        <taxon>Actinospica</taxon>
    </lineage>
</organism>
<name>A0A941ERD9_9ACTN</name>
<feature type="signal peptide" evidence="4">
    <location>
        <begin position="1"/>
        <end position="31"/>
    </location>
</feature>
<sequence>MRRLRTALGAVVAALSLALAAACSSGGSAQAGGGPTSGVTITMWTRAGTQSQTQALIDAYNASHSNHVVLTVYPNEQYPAKIASAAGAHALPDIFTSDVVFAPNYVSQGLWADVTDQFDALPFKNDVVPSFIKAGTSNGRLYAVPHALDLSVLYYNKALYRQAGLDPSKPPTTLAQYAAQARTVAKLGGQIHGSYEGGNCGGCVEFTVWPSIWADGGQVMNSGGTQSYIDSPQAQAVFQIYRGMFADGTMAPGAKQEDGTTWLGALQSGDIGIAPGPFSWYPLLLQKGLDMGVAPIPGVNGGSSTFIGGDVAGISSTSSHEAAAWDFLSWTLGDQAQVNVIAKDHEVIARTDLAQNQYALADPNVVTVNGLLAKGQTPYALNFNATYNDPQSPWTTTLRGALFGPDLTQALSSGQTAITASLQQQ</sequence>
<keyword evidence="6" id="KW-1185">Reference proteome</keyword>
<dbReference type="EMBL" id="JAGSOG010000106">
    <property type="protein sequence ID" value="MBR7835716.1"/>
    <property type="molecule type" value="Genomic_DNA"/>
</dbReference>
<evidence type="ECO:0000313" key="5">
    <source>
        <dbReference type="EMBL" id="MBR7835716.1"/>
    </source>
</evidence>
<keyword evidence="3 4" id="KW-0732">Signal</keyword>
<dbReference type="RefSeq" id="WP_212530206.1">
    <property type="nucleotide sequence ID" value="NZ_JAGSOG010000106.1"/>
</dbReference>
<dbReference type="GO" id="GO:0015768">
    <property type="term" value="P:maltose transport"/>
    <property type="evidence" value="ECO:0007669"/>
    <property type="project" value="TreeGrafter"/>
</dbReference>
<dbReference type="GO" id="GO:1901982">
    <property type="term" value="F:maltose binding"/>
    <property type="evidence" value="ECO:0007669"/>
    <property type="project" value="TreeGrafter"/>
</dbReference>
<dbReference type="PANTHER" id="PTHR30061:SF50">
    <property type="entry name" value="MALTOSE_MALTODEXTRIN-BINDING PERIPLASMIC PROTEIN"/>
    <property type="match status" value="1"/>
</dbReference>
<dbReference type="Proteomes" id="UP000675781">
    <property type="component" value="Unassembled WGS sequence"/>
</dbReference>
<dbReference type="PROSITE" id="PS51257">
    <property type="entry name" value="PROKAR_LIPOPROTEIN"/>
    <property type="match status" value="1"/>
</dbReference>
<feature type="chain" id="PRO_5037013757" evidence="4">
    <location>
        <begin position="32"/>
        <end position="425"/>
    </location>
</feature>
<comment type="similarity">
    <text evidence="1">Belongs to the bacterial solute-binding protein 1 family.</text>
</comment>
<dbReference type="Pfam" id="PF13416">
    <property type="entry name" value="SBP_bac_8"/>
    <property type="match status" value="1"/>
</dbReference>
<evidence type="ECO:0000313" key="6">
    <source>
        <dbReference type="Proteomes" id="UP000675781"/>
    </source>
</evidence>
<dbReference type="PANTHER" id="PTHR30061">
    <property type="entry name" value="MALTOSE-BINDING PERIPLASMIC PROTEIN"/>
    <property type="match status" value="1"/>
</dbReference>
<evidence type="ECO:0000256" key="3">
    <source>
        <dbReference type="ARBA" id="ARBA00022729"/>
    </source>
</evidence>
<evidence type="ECO:0000256" key="2">
    <source>
        <dbReference type="ARBA" id="ARBA00022448"/>
    </source>
</evidence>
<keyword evidence="2" id="KW-0813">Transport</keyword>
<gene>
    <name evidence="5" type="ORF">KDL01_20740</name>
</gene>
<evidence type="ECO:0000256" key="4">
    <source>
        <dbReference type="SAM" id="SignalP"/>
    </source>
</evidence>
<comment type="caution">
    <text evidence="5">The sequence shown here is derived from an EMBL/GenBank/DDBJ whole genome shotgun (WGS) entry which is preliminary data.</text>
</comment>
<protein>
    <submittedName>
        <fullName evidence="5">Sugar ABC transporter substrate-binding protein</fullName>
    </submittedName>
</protein>
<reference evidence="5" key="1">
    <citation type="submission" date="2021-04" db="EMBL/GenBank/DDBJ databases">
        <title>Genome based classification of Actinospica acidithermotolerans sp. nov., an actinobacterium isolated from an Indonesian hot spring.</title>
        <authorList>
            <person name="Kusuma A.B."/>
            <person name="Putra K.E."/>
            <person name="Nafisah S."/>
            <person name="Loh J."/>
            <person name="Nouioui I."/>
            <person name="Goodfellow M."/>
        </authorList>
    </citation>
    <scope>NUCLEOTIDE SEQUENCE</scope>
    <source>
        <strain evidence="5">CSCA 57</strain>
    </source>
</reference>
<dbReference type="Gene3D" id="3.40.190.10">
    <property type="entry name" value="Periplasmic binding protein-like II"/>
    <property type="match status" value="1"/>
</dbReference>
<dbReference type="InterPro" id="IPR006059">
    <property type="entry name" value="SBP"/>
</dbReference>
<evidence type="ECO:0000256" key="1">
    <source>
        <dbReference type="ARBA" id="ARBA00008520"/>
    </source>
</evidence>
<dbReference type="SUPFAM" id="SSF53850">
    <property type="entry name" value="Periplasmic binding protein-like II"/>
    <property type="match status" value="1"/>
</dbReference>
<proteinExistence type="inferred from homology"/>
<dbReference type="AlphaFoldDB" id="A0A941ERD9"/>
<dbReference type="CDD" id="cd13585">
    <property type="entry name" value="PBP2_TMBP_like"/>
    <property type="match status" value="1"/>
</dbReference>
<accession>A0A941ERD9</accession>
<dbReference type="GO" id="GO:0055052">
    <property type="term" value="C:ATP-binding cassette (ABC) transporter complex, substrate-binding subunit-containing"/>
    <property type="evidence" value="ECO:0007669"/>
    <property type="project" value="TreeGrafter"/>
</dbReference>